<dbReference type="AlphaFoldDB" id="A0A7I8VU68"/>
<evidence type="ECO:0000256" key="5">
    <source>
        <dbReference type="ARBA" id="ARBA00023274"/>
    </source>
</evidence>
<dbReference type="InterPro" id="IPR013005">
    <property type="entry name" value="Ribosomal_uL4-like"/>
</dbReference>
<evidence type="ECO:0000256" key="6">
    <source>
        <dbReference type="ARBA" id="ARBA00040565"/>
    </source>
</evidence>
<reference evidence="8 9" key="1">
    <citation type="submission" date="2020-08" db="EMBL/GenBank/DDBJ databases">
        <authorList>
            <person name="Hejnol A."/>
        </authorList>
    </citation>
    <scope>NUCLEOTIDE SEQUENCE [LARGE SCALE GENOMIC DNA]</scope>
</reference>
<sequence>MNCRLILNGRLFLTGSMKIRPNLFANMCSDVKAASSLDSESVLSRPLPLMTSRELYRVPKHQQAKQAWLETLSIINDKKLGIVDLHPDIFATFPRIDVLWWNTHWQSRYKKVNYEFVRNRAELPGGGRKPWPQKGTGRARHGSIRSPLWIGGGKTFGPRGPRGYFFMLGKKMRVLGLRTALSCKFAQDNLHIVNDLCLPTDEPGYLEELIESRGWGLSVLFVNEKDVLEDQYFADAISEYKQYSVMPVYGLNVHSILKHETLVLTLGALDKIESQILSDMHSPEYLEKRFTKASSW</sequence>
<proteinExistence type="inferred from homology"/>
<evidence type="ECO:0000313" key="9">
    <source>
        <dbReference type="Proteomes" id="UP000549394"/>
    </source>
</evidence>
<dbReference type="Proteomes" id="UP000549394">
    <property type="component" value="Unassembled WGS sequence"/>
</dbReference>
<dbReference type="NCBIfam" id="TIGR03953">
    <property type="entry name" value="rplD_bact"/>
    <property type="match status" value="1"/>
</dbReference>
<comment type="caution">
    <text evidence="8">The sequence shown here is derived from an EMBL/GenBank/DDBJ whole genome shotgun (WGS) entry which is preliminary data.</text>
</comment>
<dbReference type="GO" id="GO:0005840">
    <property type="term" value="C:ribosome"/>
    <property type="evidence" value="ECO:0007669"/>
    <property type="project" value="UniProtKB-KW"/>
</dbReference>
<evidence type="ECO:0000256" key="2">
    <source>
        <dbReference type="ARBA" id="ARBA00010528"/>
    </source>
</evidence>
<keyword evidence="5" id="KW-0687">Ribonucleoprotein</keyword>
<keyword evidence="3" id="KW-0689">Ribosomal protein</keyword>
<accession>A0A7I8VU68</accession>
<dbReference type="FunFam" id="3.40.1370.10:FF:000005">
    <property type="entry name" value="39S ribosomal protein L4, mitochondrial"/>
    <property type="match status" value="1"/>
</dbReference>
<dbReference type="PANTHER" id="PTHR10746:SF6">
    <property type="entry name" value="LARGE RIBOSOMAL SUBUNIT PROTEIN UL4M"/>
    <property type="match status" value="1"/>
</dbReference>
<comment type="subcellular location">
    <subcellularLocation>
        <location evidence="1">Mitochondrion</location>
    </subcellularLocation>
</comment>
<dbReference type="GO" id="GO:0003735">
    <property type="term" value="F:structural constituent of ribosome"/>
    <property type="evidence" value="ECO:0007669"/>
    <property type="project" value="InterPro"/>
</dbReference>
<dbReference type="SUPFAM" id="SSF52166">
    <property type="entry name" value="Ribosomal protein L4"/>
    <property type="match status" value="1"/>
</dbReference>
<dbReference type="GO" id="GO:0005743">
    <property type="term" value="C:mitochondrial inner membrane"/>
    <property type="evidence" value="ECO:0007669"/>
    <property type="project" value="UniProtKB-ARBA"/>
</dbReference>
<dbReference type="Gene3D" id="3.40.1370.10">
    <property type="match status" value="1"/>
</dbReference>
<keyword evidence="4" id="KW-0496">Mitochondrion</keyword>
<dbReference type="EMBL" id="CAJFCJ010000011">
    <property type="protein sequence ID" value="CAD5119842.1"/>
    <property type="molecule type" value="Genomic_DNA"/>
</dbReference>
<dbReference type="PANTHER" id="PTHR10746">
    <property type="entry name" value="50S RIBOSOMAL PROTEIN L4"/>
    <property type="match status" value="1"/>
</dbReference>
<name>A0A7I8VU68_9ANNE</name>
<evidence type="ECO:0000256" key="7">
    <source>
        <dbReference type="ARBA" id="ARBA00082711"/>
    </source>
</evidence>
<protein>
    <recommendedName>
        <fullName evidence="6">Large ribosomal subunit protein uL4m</fullName>
    </recommendedName>
    <alternativeName>
        <fullName evidence="7">39S ribosomal protein L4, mitochondrial</fullName>
    </alternativeName>
</protein>
<gene>
    <name evidence="8" type="ORF">DGYR_LOCUS8027</name>
</gene>
<dbReference type="InterPro" id="IPR002136">
    <property type="entry name" value="Ribosomal_uL4"/>
</dbReference>
<evidence type="ECO:0000256" key="4">
    <source>
        <dbReference type="ARBA" id="ARBA00023128"/>
    </source>
</evidence>
<evidence type="ECO:0000256" key="3">
    <source>
        <dbReference type="ARBA" id="ARBA00022980"/>
    </source>
</evidence>
<keyword evidence="9" id="KW-1185">Reference proteome</keyword>
<comment type="similarity">
    <text evidence="2">Belongs to the universal ribosomal protein uL4 family.</text>
</comment>
<dbReference type="Pfam" id="PF00573">
    <property type="entry name" value="Ribosomal_L4"/>
    <property type="match status" value="1"/>
</dbReference>
<evidence type="ECO:0000313" key="8">
    <source>
        <dbReference type="EMBL" id="CAD5119842.1"/>
    </source>
</evidence>
<evidence type="ECO:0000256" key="1">
    <source>
        <dbReference type="ARBA" id="ARBA00004173"/>
    </source>
</evidence>
<dbReference type="GO" id="GO:1990904">
    <property type="term" value="C:ribonucleoprotein complex"/>
    <property type="evidence" value="ECO:0007669"/>
    <property type="project" value="UniProtKB-KW"/>
</dbReference>
<dbReference type="InterPro" id="IPR023574">
    <property type="entry name" value="Ribosomal_uL4_dom_sf"/>
</dbReference>
<dbReference type="OrthoDB" id="275876at2759"/>
<dbReference type="GO" id="GO:0006412">
    <property type="term" value="P:translation"/>
    <property type="evidence" value="ECO:0007669"/>
    <property type="project" value="InterPro"/>
</dbReference>
<organism evidence="8 9">
    <name type="scientific">Dimorphilus gyrociliatus</name>
    <dbReference type="NCBI Taxonomy" id="2664684"/>
    <lineage>
        <taxon>Eukaryota</taxon>
        <taxon>Metazoa</taxon>
        <taxon>Spiralia</taxon>
        <taxon>Lophotrochozoa</taxon>
        <taxon>Annelida</taxon>
        <taxon>Polychaeta</taxon>
        <taxon>Polychaeta incertae sedis</taxon>
        <taxon>Dinophilidae</taxon>
        <taxon>Dimorphilus</taxon>
    </lineage>
</organism>